<feature type="transmembrane region" description="Helical" evidence="17">
    <location>
        <begin position="394"/>
        <end position="422"/>
    </location>
</feature>
<sequence>MHSAYDKLRQNQINILQVEQGDAAKQSILYTKDSISTSELGSSDTSSTIRDKWGNEIEFLFSCIALSVGLGNVWRFPFIALANGGGAFVIPYVIVLLLIGRPVYYLEVIVGQFSSRGCVQAFGMVPLMKGIAYGQVYSTAVATTYYASIMALTIKYLLASFADILPWTYCRPEWGATCLATSDSLQEINSTIPTKRVSSAELFFTKSVLRETENLDHGLGMPSWDLVLCLLAAWILIAIILIKGIRSSGKASYFLALFPYVVMLILLWRALTLPGALDGIVYFLKPQWDQLLNPQVWYNAITQMFFSLAICFGTLVMYASFNNFRKNVYRDVIIITSVDSVTSILAGCIIFGILGNLAYETNSPDISSVVKGGAGLAFISYPEAIAKFKFLPQVFAVLFFLMLLVLGMGSNVGMASCVITVIKDRFNHLPHWLLATAMAVMGFMCGIIYMTPGGQFVLNLVDFFGCSFIALFLAIAELIAVSWMYGVKRLCQDIEFMLGVKTGLYWRICWALITPGLMFAVLLYTLITLEPLTYNGVAYPLNVYGVAWLLWAIGVAQLPLWALYTVYSMKGETLKEKFINSLRPCQNWGPSDPKLLVEYLLFRQQLQATQSHNELDHRTLWTKFYENIVG</sequence>
<dbReference type="AlphaFoldDB" id="A0A1I8P8J3"/>
<dbReference type="InterPro" id="IPR037272">
    <property type="entry name" value="SNS_sf"/>
</dbReference>
<evidence type="ECO:0000256" key="2">
    <source>
        <dbReference type="ARBA" id="ARBA00006459"/>
    </source>
</evidence>
<feature type="transmembrane region" description="Helical" evidence="17">
    <location>
        <begin position="504"/>
        <end position="527"/>
    </location>
</feature>
<dbReference type="GO" id="GO:0005886">
    <property type="term" value="C:plasma membrane"/>
    <property type="evidence" value="ECO:0007669"/>
    <property type="project" value="TreeGrafter"/>
</dbReference>
<reference evidence="18" key="1">
    <citation type="submission" date="2020-05" db="UniProtKB">
        <authorList>
            <consortium name="EnsemblMetazoa"/>
        </authorList>
    </citation>
    <scope>IDENTIFICATION</scope>
    <source>
        <strain evidence="18">USDA</strain>
    </source>
</reference>
<dbReference type="Pfam" id="PF00209">
    <property type="entry name" value="SNF"/>
    <property type="match status" value="1"/>
</dbReference>
<evidence type="ECO:0000256" key="4">
    <source>
        <dbReference type="ARBA" id="ARBA00022692"/>
    </source>
</evidence>
<evidence type="ECO:0000256" key="10">
    <source>
        <dbReference type="ARBA" id="ARBA00023136"/>
    </source>
</evidence>
<evidence type="ECO:0000256" key="14">
    <source>
        <dbReference type="PIRSR" id="PIRSR600175-1"/>
    </source>
</evidence>
<feature type="transmembrane region" description="Helical" evidence="17">
    <location>
        <begin position="429"/>
        <end position="450"/>
    </location>
</feature>
<dbReference type="CDD" id="cd10324">
    <property type="entry name" value="SLC6sbd"/>
    <property type="match status" value="1"/>
</dbReference>
<feature type="transmembrane region" description="Helical" evidence="17">
    <location>
        <begin position="297"/>
        <end position="320"/>
    </location>
</feature>
<keyword evidence="19" id="KW-1185">Reference proteome</keyword>
<keyword evidence="8 14" id="KW-0915">Sodium</keyword>
<feature type="transmembrane region" description="Helical" evidence="17">
    <location>
        <begin position="332"/>
        <end position="354"/>
    </location>
</feature>
<keyword evidence="5 16" id="KW-0769">Symport</keyword>
<evidence type="ECO:0000256" key="7">
    <source>
        <dbReference type="ARBA" id="ARBA00022989"/>
    </source>
</evidence>
<evidence type="ECO:0000256" key="15">
    <source>
        <dbReference type="PIRSR" id="PIRSR600175-2"/>
    </source>
</evidence>
<proteinExistence type="inferred from homology"/>
<keyword evidence="6" id="KW-0029">Amino-acid transport</keyword>
<comment type="subcellular location">
    <subcellularLocation>
        <location evidence="1">Membrane</location>
        <topology evidence="1">Multi-pass membrane protein</topology>
    </subcellularLocation>
</comment>
<feature type="binding site" evidence="14">
    <location>
        <position position="68"/>
    </location>
    <ligand>
        <name>Na(+)</name>
        <dbReference type="ChEBI" id="CHEBI:29101"/>
        <label>1</label>
    </ligand>
</feature>
<dbReference type="PROSITE" id="PS00610">
    <property type="entry name" value="NA_NEUROTRAN_SYMP_1"/>
    <property type="match status" value="1"/>
</dbReference>
<evidence type="ECO:0000313" key="18">
    <source>
        <dbReference type="EnsemblMetazoa" id="SCAU005785-PA"/>
    </source>
</evidence>
<keyword evidence="3 16" id="KW-0813">Transport</keyword>
<keyword evidence="4 16" id="KW-0812">Transmembrane</keyword>
<evidence type="ECO:0000256" key="3">
    <source>
        <dbReference type="ARBA" id="ARBA00022448"/>
    </source>
</evidence>
<feature type="transmembrane region" description="Helical" evidence="17">
    <location>
        <begin position="547"/>
        <end position="567"/>
    </location>
</feature>
<dbReference type="GO" id="GO:0015179">
    <property type="term" value="F:L-amino acid transmembrane transporter activity"/>
    <property type="evidence" value="ECO:0007669"/>
    <property type="project" value="TreeGrafter"/>
</dbReference>
<feature type="binding site" evidence="14">
    <location>
        <position position="307"/>
    </location>
    <ligand>
        <name>Na(+)</name>
        <dbReference type="ChEBI" id="CHEBI:29101"/>
        <label>1</label>
    </ligand>
</feature>
<keyword evidence="10 17" id="KW-0472">Membrane</keyword>
<evidence type="ECO:0000256" key="8">
    <source>
        <dbReference type="ARBA" id="ARBA00023053"/>
    </source>
</evidence>
<dbReference type="SUPFAM" id="SSF161070">
    <property type="entry name" value="SNF-like"/>
    <property type="match status" value="1"/>
</dbReference>
<dbReference type="InterPro" id="IPR000175">
    <property type="entry name" value="Na/ntran_symport"/>
</dbReference>
<feature type="transmembrane region" description="Helical" evidence="17">
    <location>
        <begin position="254"/>
        <end position="277"/>
    </location>
</feature>
<keyword evidence="12" id="KW-0739">Sodium transport</keyword>
<evidence type="ECO:0000256" key="16">
    <source>
        <dbReference type="RuleBase" id="RU003732"/>
    </source>
</evidence>
<dbReference type="GO" id="GO:0046872">
    <property type="term" value="F:metal ion binding"/>
    <property type="evidence" value="ECO:0007669"/>
    <property type="project" value="UniProtKB-KW"/>
</dbReference>
<comment type="similarity">
    <text evidence="2 16">Belongs to the sodium:neurotransmitter symporter (SNF) (TC 2.A.22) family.</text>
</comment>
<keyword evidence="7 17" id="KW-1133">Transmembrane helix</keyword>
<comment type="function">
    <text evidence="13">Unusual broad substrate spectrum amino acid:sodium cotransporter that promotes absorption of the D isomers of essential amino acids. Neutral amino acids are the preferred substrates, especially methionine and phenylalanine.</text>
</comment>
<evidence type="ECO:0000256" key="5">
    <source>
        <dbReference type="ARBA" id="ARBA00022847"/>
    </source>
</evidence>
<evidence type="ECO:0000256" key="13">
    <source>
        <dbReference type="ARBA" id="ARBA00037785"/>
    </source>
</evidence>
<keyword evidence="11" id="KW-0325">Glycoprotein</keyword>
<dbReference type="PANTHER" id="PTHR11616">
    <property type="entry name" value="SODIUM/CHLORIDE DEPENDENT TRANSPORTER"/>
    <property type="match status" value="1"/>
</dbReference>
<evidence type="ECO:0000256" key="17">
    <source>
        <dbReference type="SAM" id="Phobius"/>
    </source>
</evidence>
<evidence type="ECO:0000256" key="9">
    <source>
        <dbReference type="ARBA" id="ARBA00023065"/>
    </source>
</evidence>
<keyword evidence="15" id="KW-1015">Disulfide bond</keyword>
<dbReference type="PROSITE" id="PS50267">
    <property type="entry name" value="NA_NEUROTRAN_SYMP_3"/>
    <property type="match status" value="1"/>
</dbReference>
<organism evidence="18 19">
    <name type="scientific">Stomoxys calcitrans</name>
    <name type="common">Stable fly</name>
    <name type="synonym">Conops calcitrans</name>
    <dbReference type="NCBI Taxonomy" id="35570"/>
    <lineage>
        <taxon>Eukaryota</taxon>
        <taxon>Metazoa</taxon>
        <taxon>Ecdysozoa</taxon>
        <taxon>Arthropoda</taxon>
        <taxon>Hexapoda</taxon>
        <taxon>Insecta</taxon>
        <taxon>Pterygota</taxon>
        <taxon>Neoptera</taxon>
        <taxon>Endopterygota</taxon>
        <taxon>Diptera</taxon>
        <taxon>Brachycera</taxon>
        <taxon>Muscomorpha</taxon>
        <taxon>Muscoidea</taxon>
        <taxon>Muscidae</taxon>
        <taxon>Stomoxys</taxon>
    </lineage>
</organism>
<feature type="binding site" evidence="14">
    <location>
        <position position="72"/>
    </location>
    <ligand>
        <name>Na(+)</name>
        <dbReference type="ChEBI" id="CHEBI:29101"/>
        <label>1</label>
    </ligand>
</feature>
<feature type="transmembrane region" description="Helical" evidence="17">
    <location>
        <begin position="456"/>
        <end position="483"/>
    </location>
</feature>
<gene>
    <name evidence="18" type="primary">106087151</name>
</gene>
<dbReference type="GO" id="GO:0005283">
    <property type="term" value="F:amino acid:sodium symporter activity"/>
    <property type="evidence" value="ECO:0007669"/>
    <property type="project" value="TreeGrafter"/>
</dbReference>
<feature type="transmembrane region" description="Helical" evidence="17">
    <location>
        <begin position="57"/>
        <end position="74"/>
    </location>
</feature>
<accession>A0A1I8P8J3</accession>
<protein>
    <recommendedName>
        <fullName evidence="16">Transporter</fullName>
    </recommendedName>
</protein>
<feature type="binding site" evidence="14">
    <location>
        <position position="406"/>
    </location>
    <ligand>
        <name>Na(+)</name>
        <dbReference type="ChEBI" id="CHEBI:29101"/>
        <label>1</label>
    </ligand>
</feature>
<feature type="transmembrane region" description="Helical" evidence="17">
    <location>
        <begin position="223"/>
        <end position="242"/>
    </location>
</feature>
<keyword evidence="14" id="KW-0479">Metal-binding</keyword>
<keyword evidence="9" id="KW-0406">Ion transport</keyword>
<dbReference type="Proteomes" id="UP000095300">
    <property type="component" value="Unassembled WGS sequence"/>
</dbReference>
<dbReference type="GO" id="GO:0089718">
    <property type="term" value="P:amino acid import across plasma membrane"/>
    <property type="evidence" value="ECO:0007669"/>
    <property type="project" value="TreeGrafter"/>
</dbReference>
<dbReference type="PRINTS" id="PR00176">
    <property type="entry name" value="NANEUSMPORT"/>
</dbReference>
<evidence type="ECO:0000256" key="6">
    <source>
        <dbReference type="ARBA" id="ARBA00022970"/>
    </source>
</evidence>
<evidence type="ECO:0000256" key="11">
    <source>
        <dbReference type="ARBA" id="ARBA00023180"/>
    </source>
</evidence>
<dbReference type="KEGG" id="scac:106087151"/>
<feature type="transmembrane region" description="Helical" evidence="17">
    <location>
        <begin position="136"/>
        <end position="158"/>
    </location>
</feature>
<dbReference type="EnsemblMetazoa" id="SCAU005785-RA">
    <property type="protein sequence ID" value="SCAU005785-PA"/>
    <property type="gene ID" value="SCAU005785"/>
</dbReference>
<evidence type="ECO:0000256" key="1">
    <source>
        <dbReference type="ARBA" id="ARBA00004141"/>
    </source>
</evidence>
<evidence type="ECO:0000256" key="12">
    <source>
        <dbReference type="ARBA" id="ARBA00023201"/>
    </source>
</evidence>
<dbReference type="VEuPathDB" id="VectorBase:SCAU005785"/>
<name>A0A1I8P8J3_STOCA</name>
<evidence type="ECO:0000313" key="19">
    <source>
        <dbReference type="Proteomes" id="UP000095300"/>
    </source>
</evidence>
<dbReference type="PANTHER" id="PTHR11616:SF321">
    <property type="entry name" value="SODIUM-DEPENDENT NUTRIENT AMINO ACID TRANSPORTER 1-RELATED"/>
    <property type="match status" value="1"/>
</dbReference>
<feature type="binding site" evidence="14">
    <location>
        <position position="410"/>
    </location>
    <ligand>
        <name>Na(+)</name>
        <dbReference type="ChEBI" id="CHEBI:29101"/>
        <label>1</label>
    </ligand>
</feature>
<feature type="disulfide bond" evidence="15">
    <location>
        <begin position="170"/>
        <end position="178"/>
    </location>
</feature>
<dbReference type="OrthoDB" id="6581954at2759"/>